<organism evidence="1 2">
    <name type="scientific">Metarhizium rileyi (strain RCEF 4871)</name>
    <name type="common">Nomuraea rileyi</name>
    <dbReference type="NCBI Taxonomy" id="1649241"/>
    <lineage>
        <taxon>Eukaryota</taxon>
        <taxon>Fungi</taxon>
        <taxon>Dikarya</taxon>
        <taxon>Ascomycota</taxon>
        <taxon>Pezizomycotina</taxon>
        <taxon>Sordariomycetes</taxon>
        <taxon>Hypocreomycetidae</taxon>
        <taxon>Hypocreales</taxon>
        <taxon>Clavicipitaceae</taxon>
        <taxon>Metarhizium</taxon>
    </lineage>
</organism>
<dbReference type="EMBL" id="SBHS01000007">
    <property type="protein sequence ID" value="TWU75419.1"/>
    <property type="molecule type" value="Genomic_DNA"/>
</dbReference>
<gene>
    <name evidence="1" type="ORF">ED733_003527</name>
</gene>
<evidence type="ECO:0000313" key="2">
    <source>
        <dbReference type="Proteomes" id="UP000317257"/>
    </source>
</evidence>
<proteinExistence type="predicted"/>
<sequence>MHFPTQNDTTATVFEISENKEGKRREFHRDPRRLARLASDLARPTGAAVLPDVTLLRRIGLRYVVAMVLSFHVTAASDCIDRGQIQFSAISAYATSTSLTAPGTYREHDLFCEH</sequence>
<dbReference type="AlphaFoldDB" id="A0A5C6GDC1"/>
<protein>
    <submittedName>
        <fullName evidence="1">Uncharacterized protein</fullName>
    </submittedName>
</protein>
<reference evidence="2" key="1">
    <citation type="submission" date="2018-12" db="EMBL/GenBank/DDBJ databases">
        <title>The complete genome of Metarhizium rileyi, a key fungal pathogen of Lepidoptera.</title>
        <authorList>
            <person name="Binneck E."/>
            <person name="Lastra C.C.L."/>
            <person name="Sosa-Gomez D.R."/>
        </authorList>
    </citation>
    <scope>NUCLEOTIDE SEQUENCE [LARGE SCALE GENOMIC DNA]</scope>
    <source>
        <strain evidence="2">Cep018-CH2</strain>
    </source>
</reference>
<name>A0A5C6GDC1_METRR</name>
<comment type="caution">
    <text evidence="1">The sequence shown here is derived from an EMBL/GenBank/DDBJ whole genome shotgun (WGS) entry which is preliminary data.</text>
</comment>
<dbReference type="Proteomes" id="UP000317257">
    <property type="component" value="Unassembled WGS sequence"/>
</dbReference>
<evidence type="ECO:0000313" key="1">
    <source>
        <dbReference type="EMBL" id="TWU75419.1"/>
    </source>
</evidence>
<accession>A0A5C6GDC1</accession>